<evidence type="ECO:0000256" key="7">
    <source>
        <dbReference type="ARBA" id="ARBA00023239"/>
    </source>
</evidence>
<dbReference type="InterPro" id="IPR015421">
    <property type="entry name" value="PyrdxlP-dep_Trfase_major"/>
</dbReference>
<dbReference type="SUPFAM" id="SSF53383">
    <property type="entry name" value="PLP-dependent transferases"/>
    <property type="match status" value="1"/>
</dbReference>
<dbReference type="CDD" id="cd00609">
    <property type="entry name" value="AAT_like"/>
    <property type="match status" value="1"/>
</dbReference>
<dbReference type="InterPro" id="IPR004839">
    <property type="entry name" value="Aminotransferase_I/II_large"/>
</dbReference>
<accession>A0ABV7VHC1</accession>
<dbReference type="EMBL" id="JBHRYJ010000003">
    <property type="protein sequence ID" value="MFC3676890.1"/>
    <property type="molecule type" value="Genomic_DNA"/>
</dbReference>
<comment type="function">
    <text evidence="2">Decarboxylates L-threonine-O-3-phosphate to yield (R)-1-amino-2-propanol O-2-phosphate, the precursor for the linkage between the nucleotide loop and the corrin ring in cobalamin.</text>
</comment>
<keyword evidence="7 12" id="KW-0456">Lyase</keyword>
<dbReference type="PANTHER" id="PTHR42885:SF1">
    <property type="entry name" value="THREONINE-PHOSPHATE DECARBOXYLASE"/>
    <property type="match status" value="1"/>
</dbReference>
<dbReference type="NCBIfam" id="TIGR01140">
    <property type="entry name" value="L_thr_O3P_dcar"/>
    <property type="match status" value="1"/>
</dbReference>
<sequence length="346" mass="37269">MTDMKATMGETAGPSQSAVPKHGGDLTALKAMPDAFAGDWLDLSTGINPLPWPVPAVAPDAWQRLPEAAAEQALLAAARQCYGCPAEAGLVALPGTQAAIQLLPRLFAPARVTVLGPTYAEHAHCWRPARHAVTETDSLPANLGGTDILIAVNPNNPDGRMLGRDLLLRWQAELAARGGWLILDEAFADVVPEASLASEADRPGLVILRSFGKFFGLAGLRLGFVLGDPVVTNALRQAAGPWAVSGPALAIGTAALADTGWQQAMRDELRARARRFDQMMRDRDIHVLGGTSLFRLAKVADAAGFAARLQQQGIHVRIFEQRPQWMRFGLPADEAEFWRRFDRVLV</sequence>
<reference evidence="13" key="1">
    <citation type="journal article" date="2019" name="Int. J. Syst. Evol. Microbiol.">
        <title>The Global Catalogue of Microorganisms (GCM) 10K type strain sequencing project: providing services to taxonomists for standard genome sequencing and annotation.</title>
        <authorList>
            <consortium name="The Broad Institute Genomics Platform"/>
            <consortium name="The Broad Institute Genome Sequencing Center for Infectious Disease"/>
            <person name="Wu L."/>
            <person name="Ma J."/>
        </authorList>
    </citation>
    <scope>NUCLEOTIDE SEQUENCE [LARGE SCALE GENOMIC DNA]</scope>
    <source>
        <strain evidence="13">KCTC 42182</strain>
    </source>
</reference>
<evidence type="ECO:0000259" key="11">
    <source>
        <dbReference type="Pfam" id="PF00155"/>
    </source>
</evidence>
<dbReference type="PROSITE" id="PS00105">
    <property type="entry name" value="AA_TRANSFER_CLASS_1"/>
    <property type="match status" value="1"/>
</dbReference>
<evidence type="ECO:0000313" key="13">
    <source>
        <dbReference type="Proteomes" id="UP001595711"/>
    </source>
</evidence>
<dbReference type="InterPro" id="IPR004838">
    <property type="entry name" value="NHTrfase_class1_PyrdxlP-BS"/>
</dbReference>
<comment type="cofactor">
    <cofactor evidence="1">
        <name>pyridoxal 5'-phosphate</name>
        <dbReference type="ChEBI" id="CHEBI:597326"/>
    </cofactor>
</comment>
<dbReference type="Gene3D" id="3.90.1150.10">
    <property type="entry name" value="Aspartate Aminotransferase, domain 1"/>
    <property type="match status" value="1"/>
</dbReference>
<gene>
    <name evidence="12" type="primary">cobD</name>
    <name evidence="12" type="ORF">ACFOOQ_15135</name>
</gene>
<dbReference type="RefSeq" id="WP_379728148.1">
    <property type="nucleotide sequence ID" value="NZ_JBHRYJ010000003.1"/>
</dbReference>
<keyword evidence="5" id="KW-0169">Cobalamin biosynthesis</keyword>
<dbReference type="EC" id="4.1.1.81" evidence="4"/>
<organism evidence="12 13">
    <name type="scientific">Ferrovibrio xuzhouensis</name>
    <dbReference type="NCBI Taxonomy" id="1576914"/>
    <lineage>
        <taxon>Bacteria</taxon>
        <taxon>Pseudomonadati</taxon>
        <taxon>Pseudomonadota</taxon>
        <taxon>Alphaproteobacteria</taxon>
        <taxon>Rhodospirillales</taxon>
        <taxon>Rhodospirillaceae</taxon>
        <taxon>Ferrovibrio</taxon>
    </lineage>
</organism>
<evidence type="ECO:0000313" key="12">
    <source>
        <dbReference type="EMBL" id="MFC3676890.1"/>
    </source>
</evidence>
<dbReference type="Gene3D" id="3.40.640.10">
    <property type="entry name" value="Type I PLP-dependent aspartate aminotransferase-like (Major domain)"/>
    <property type="match status" value="1"/>
</dbReference>
<feature type="domain" description="Aminotransferase class I/classII large" evidence="11">
    <location>
        <begin position="76"/>
        <end position="330"/>
    </location>
</feature>
<keyword evidence="13" id="KW-1185">Reference proteome</keyword>
<evidence type="ECO:0000256" key="2">
    <source>
        <dbReference type="ARBA" id="ARBA00003444"/>
    </source>
</evidence>
<keyword evidence="6" id="KW-0663">Pyridoxal phosphate</keyword>
<evidence type="ECO:0000256" key="8">
    <source>
        <dbReference type="ARBA" id="ARBA00029996"/>
    </source>
</evidence>
<evidence type="ECO:0000256" key="3">
    <source>
        <dbReference type="ARBA" id="ARBA00004953"/>
    </source>
</evidence>
<dbReference type="InterPro" id="IPR015422">
    <property type="entry name" value="PyrdxlP-dep_Trfase_small"/>
</dbReference>
<proteinExistence type="predicted"/>
<comment type="catalytic activity">
    <reaction evidence="9">
        <text>O-phospho-L-threonine + H(+) = (R)-1-aminopropan-2-yl phosphate + CO2</text>
        <dbReference type="Rhea" id="RHEA:11492"/>
        <dbReference type="ChEBI" id="CHEBI:15378"/>
        <dbReference type="ChEBI" id="CHEBI:16526"/>
        <dbReference type="ChEBI" id="CHEBI:58563"/>
        <dbReference type="ChEBI" id="CHEBI:58675"/>
        <dbReference type="EC" id="4.1.1.81"/>
    </reaction>
</comment>
<dbReference type="Proteomes" id="UP001595711">
    <property type="component" value="Unassembled WGS sequence"/>
</dbReference>
<comment type="caution">
    <text evidence="12">The sequence shown here is derived from an EMBL/GenBank/DDBJ whole genome shotgun (WGS) entry which is preliminary data.</text>
</comment>
<protein>
    <recommendedName>
        <fullName evidence="4">threonine-phosphate decarboxylase</fullName>
        <ecNumber evidence="4">4.1.1.81</ecNumber>
    </recommendedName>
    <alternativeName>
        <fullName evidence="8">L-threonine-O-3-phosphate decarboxylase</fullName>
    </alternativeName>
</protein>
<evidence type="ECO:0000256" key="10">
    <source>
        <dbReference type="SAM" id="MobiDB-lite"/>
    </source>
</evidence>
<name>A0ABV7VHC1_9PROT</name>
<evidence type="ECO:0000256" key="5">
    <source>
        <dbReference type="ARBA" id="ARBA00022573"/>
    </source>
</evidence>
<evidence type="ECO:0000256" key="1">
    <source>
        <dbReference type="ARBA" id="ARBA00001933"/>
    </source>
</evidence>
<comment type="pathway">
    <text evidence="3">Cofactor biosynthesis; adenosylcobalamin biosynthesis.</text>
</comment>
<evidence type="ECO:0000256" key="9">
    <source>
        <dbReference type="ARBA" id="ARBA00048531"/>
    </source>
</evidence>
<dbReference type="GO" id="GO:0048472">
    <property type="term" value="F:threonine-phosphate decarboxylase activity"/>
    <property type="evidence" value="ECO:0007669"/>
    <property type="project" value="UniProtKB-EC"/>
</dbReference>
<dbReference type="Pfam" id="PF00155">
    <property type="entry name" value="Aminotran_1_2"/>
    <property type="match status" value="1"/>
</dbReference>
<evidence type="ECO:0000256" key="6">
    <source>
        <dbReference type="ARBA" id="ARBA00022898"/>
    </source>
</evidence>
<evidence type="ECO:0000256" key="4">
    <source>
        <dbReference type="ARBA" id="ARBA00012285"/>
    </source>
</evidence>
<feature type="region of interest" description="Disordered" evidence="10">
    <location>
        <begin position="1"/>
        <end position="24"/>
    </location>
</feature>
<dbReference type="InterPro" id="IPR015424">
    <property type="entry name" value="PyrdxlP-dep_Trfase"/>
</dbReference>
<dbReference type="InterPro" id="IPR005860">
    <property type="entry name" value="CobD"/>
</dbReference>
<dbReference type="PANTHER" id="PTHR42885">
    <property type="entry name" value="HISTIDINOL-PHOSPHATE AMINOTRANSFERASE-RELATED"/>
    <property type="match status" value="1"/>
</dbReference>